<feature type="compositionally biased region" description="Basic and acidic residues" evidence="2">
    <location>
        <begin position="59"/>
        <end position="68"/>
    </location>
</feature>
<feature type="region of interest" description="Disordered" evidence="2">
    <location>
        <begin position="50"/>
        <end position="598"/>
    </location>
</feature>
<feature type="compositionally biased region" description="Basic residues" evidence="2">
    <location>
        <begin position="791"/>
        <end position="813"/>
    </location>
</feature>
<evidence type="ECO:0000256" key="2">
    <source>
        <dbReference type="SAM" id="MobiDB-lite"/>
    </source>
</evidence>
<dbReference type="GO" id="GO:0006270">
    <property type="term" value="P:DNA replication initiation"/>
    <property type="evidence" value="ECO:0007669"/>
    <property type="project" value="UniProtKB-UniRule"/>
</dbReference>
<proteinExistence type="inferred from homology"/>
<feature type="compositionally biased region" description="Basic and acidic residues" evidence="2">
    <location>
        <begin position="395"/>
        <end position="407"/>
    </location>
</feature>
<feature type="compositionally biased region" description="Low complexity" evidence="2">
    <location>
        <begin position="354"/>
        <end position="368"/>
    </location>
</feature>
<sequence length="846" mass="91085">MESVLRKKLKDFQRQFVAEHGRAPGKSDMSKYPDIQAAYDTWHAIRNVAGPSASASSSKTERQKEKLTLRPQDAAISTPTRKQNPFASPKKQTAPIITPPSNNNRTRPATPSTVVKLYITPPHPSASSKAKIPQEGDQDDDGFDYANSPSRLKALIAARNTPRTKARKRLRGEYVPPTPDKQRNSSKPRLISAAAGAPTSTDEQDREDEDEDVDEDAPEGLGGRPTKRRRKAPIALAAAPVPSAAVGSGSSAAKSKFSKVLARSNSQPTTAIKNLVSSVTSAQGEASRSQPEPTKVQAPSPSHPLTRQGDNPSKGSRWNIAQIELSDTDEDEIRQNQMKGKGKQVKGKGKARDTTLAASPSTAAPASLDKNSPSKTNKQTITLMPYLRHGTVRARLQEQEERKRTNAKDSSSGPKRGSPSKAPLADNRIAWNGGGASEMEVDDDEGANAVQVNGNHETAEDDEDDSFEADEYALPTSRNLFSRSYSDPLHHVRSNIRSNQPSSSRVRLDHHRSNPTSDDDDNTRIVGDKKQEPASSPPPSSPSSTATVVGGTHGRSTVSRSRTGTPPPSRASSSHQNLIQTHLVTAQNRQAAHAQRVRSRAMIRALLGELEELDLDAEQAQNSASGPGPSSSQQKGLENGKAGKGPGGTAKSWGQAKEMNRLESKGVGAKKNRKKRGWQADEDDEQESMEKGAPGSTSSGKPSKKSKHNGDGVVSNGLAAFGIPTQRTFERVGRAGIGADEIGSTGSSVYDEEDEDTFGEEDDDEEEDAVDADVSSIGSGPEDEEYGGRERRFRRSNALKGTAKSRRKGRRRTAGLGRDSDEDWDSEVLSDEYGLGDGQMDDFDVI</sequence>
<feature type="compositionally biased region" description="Acidic residues" evidence="2">
    <location>
        <begin position="820"/>
        <end position="830"/>
    </location>
</feature>
<keyword evidence="1" id="KW-0539">Nucleus</keyword>
<dbReference type="PANTHER" id="PTHR28124:SF1">
    <property type="entry name" value="DNA REPLICATION REGULATOR SLD2"/>
    <property type="match status" value="1"/>
</dbReference>
<comment type="function">
    <text evidence="1">Has a role in the initiation of DNA replication. Required at S-phase checkpoint.</text>
</comment>
<protein>
    <recommendedName>
        <fullName evidence="1">DNA replication regulator SLD2</fullName>
    </recommendedName>
</protein>
<dbReference type="GO" id="GO:0000727">
    <property type="term" value="P:double-strand break repair via break-induced replication"/>
    <property type="evidence" value="ECO:0007669"/>
    <property type="project" value="TreeGrafter"/>
</dbReference>
<feature type="compositionally biased region" description="Polar residues" evidence="2">
    <location>
        <begin position="369"/>
        <end position="382"/>
    </location>
</feature>
<feature type="compositionally biased region" description="Low complexity" evidence="2">
    <location>
        <begin position="618"/>
        <end position="633"/>
    </location>
</feature>
<feature type="compositionally biased region" description="Low complexity" evidence="2">
    <location>
        <begin position="233"/>
        <end position="262"/>
    </location>
</feature>
<feature type="compositionally biased region" description="Polar residues" evidence="2">
    <location>
        <begin position="75"/>
        <end position="86"/>
    </location>
</feature>
<comment type="similarity">
    <text evidence="1">Belongs to the SLD2 family.</text>
</comment>
<feature type="region of interest" description="Disordered" evidence="2">
    <location>
        <begin position="617"/>
        <end position="846"/>
    </location>
</feature>
<feature type="compositionally biased region" description="Polar residues" evidence="2">
    <location>
        <begin position="495"/>
        <end position="505"/>
    </location>
</feature>
<feature type="compositionally biased region" description="Polar residues" evidence="2">
    <location>
        <begin position="476"/>
        <end position="485"/>
    </location>
</feature>
<feature type="compositionally biased region" description="Polar residues" evidence="2">
    <location>
        <begin position="263"/>
        <end position="316"/>
    </location>
</feature>
<feature type="compositionally biased region" description="Polar residues" evidence="2">
    <location>
        <begin position="99"/>
        <end position="113"/>
    </location>
</feature>
<feature type="compositionally biased region" description="Low complexity" evidence="2">
    <location>
        <begin position="691"/>
        <end position="701"/>
    </location>
</feature>
<comment type="subcellular location">
    <subcellularLocation>
        <location evidence="1">Nucleus</location>
    </subcellularLocation>
</comment>
<dbReference type="InterPro" id="IPR040203">
    <property type="entry name" value="Sld2"/>
</dbReference>
<dbReference type="GO" id="GO:1902977">
    <property type="term" value="P:mitotic DNA replication preinitiation complex assembly"/>
    <property type="evidence" value="ECO:0007669"/>
    <property type="project" value="TreeGrafter"/>
</dbReference>
<dbReference type="AlphaFoldDB" id="A0AAN6GUN7"/>
<comment type="caution">
    <text evidence="3">The sequence shown here is derived from an EMBL/GenBank/DDBJ whole genome shotgun (WGS) entry which is preliminary data.</text>
</comment>
<dbReference type="GO" id="GO:0003688">
    <property type="term" value="F:DNA replication origin binding"/>
    <property type="evidence" value="ECO:0007669"/>
    <property type="project" value="TreeGrafter"/>
</dbReference>
<feature type="compositionally biased region" description="Acidic residues" evidence="2">
    <location>
        <begin position="750"/>
        <end position="771"/>
    </location>
</feature>
<evidence type="ECO:0000313" key="3">
    <source>
        <dbReference type="EMBL" id="KAK0550780.1"/>
    </source>
</evidence>
<name>A0AAN6GUN7_9BASI</name>
<reference evidence="3" key="1">
    <citation type="journal article" date="2023" name="PhytoFront">
        <title>Draft Genome Resources of Seven Strains of Tilletia horrida, Causal Agent of Kernel Smut of Rice.</title>
        <authorList>
            <person name="Khanal S."/>
            <person name="Antony Babu S."/>
            <person name="Zhou X.G."/>
        </authorList>
    </citation>
    <scope>NUCLEOTIDE SEQUENCE</scope>
    <source>
        <strain evidence="3">TX6</strain>
    </source>
</reference>
<feature type="compositionally biased region" description="Polar residues" evidence="2">
    <location>
        <begin position="554"/>
        <end position="590"/>
    </location>
</feature>
<dbReference type="GO" id="GO:0003697">
    <property type="term" value="F:single-stranded DNA binding"/>
    <property type="evidence" value="ECO:0007669"/>
    <property type="project" value="TreeGrafter"/>
</dbReference>
<feature type="compositionally biased region" description="Low complexity" evidence="2">
    <location>
        <begin position="410"/>
        <end position="421"/>
    </location>
</feature>
<organism evidence="3 4">
    <name type="scientific">Tilletia horrida</name>
    <dbReference type="NCBI Taxonomy" id="155126"/>
    <lineage>
        <taxon>Eukaryota</taxon>
        <taxon>Fungi</taxon>
        <taxon>Dikarya</taxon>
        <taxon>Basidiomycota</taxon>
        <taxon>Ustilaginomycotina</taxon>
        <taxon>Exobasidiomycetes</taxon>
        <taxon>Tilletiales</taxon>
        <taxon>Tilletiaceae</taxon>
        <taxon>Tilletia</taxon>
    </lineage>
</organism>
<feature type="compositionally biased region" description="Acidic residues" evidence="2">
    <location>
        <begin position="459"/>
        <end position="471"/>
    </location>
</feature>
<dbReference type="Gene3D" id="1.10.10.1460">
    <property type="match status" value="1"/>
</dbReference>
<dbReference type="GO" id="GO:0031261">
    <property type="term" value="C:DNA replication preinitiation complex"/>
    <property type="evidence" value="ECO:0007669"/>
    <property type="project" value="TreeGrafter"/>
</dbReference>
<feature type="compositionally biased region" description="Basic residues" evidence="2">
    <location>
        <begin position="668"/>
        <end position="677"/>
    </location>
</feature>
<keyword evidence="4" id="KW-1185">Reference proteome</keyword>
<accession>A0AAN6GUN7</accession>
<feature type="compositionally biased region" description="Basic residues" evidence="2">
    <location>
        <begin position="340"/>
        <end position="349"/>
    </location>
</feature>
<feature type="compositionally biased region" description="Basic and acidic residues" evidence="2">
    <location>
        <begin position="522"/>
        <end position="532"/>
    </location>
</feature>
<feature type="compositionally biased region" description="Acidic residues" evidence="2">
    <location>
        <begin position="202"/>
        <end position="218"/>
    </location>
</feature>
<gene>
    <name evidence="3" type="ORF">OC846_003547</name>
</gene>
<dbReference type="EMBL" id="JAPDMZ010000087">
    <property type="protein sequence ID" value="KAK0550780.1"/>
    <property type="molecule type" value="Genomic_DNA"/>
</dbReference>
<dbReference type="Proteomes" id="UP001176517">
    <property type="component" value="Unassembled WGS sequence"/>
</dbReference>
<keyword evidence="1" id="KW-0235">DNA replication</keyword>
<dbReference type="PANTHER" id="PTHR28124">
    <property type="entry name" value="DNA REPLICATION REGULATOR SLD2"/>
    <property type="match status" value="1"/>
</dbReference>
<keyword evidence="1" id="KW-0131">Cell cycle</keyword>
<evidence type="ECO:0000256" key="1">
    <source>
        <dbReference type="RuleBase" id="RU367067"/>
    </source>
</evidence>
<evidence type="ECO:0000313" key="4">
    <source>
        <dbReference type="Proteomes" id="UP001176517"/>
    </source>
</evidence>